<dbReference type="GO" id="GO:0015171">
    <property type="term" value="F:amino acid transmembrane transporter activity"/>
    <property type="evidence" value="ECO:0007669"/>
    <property type="project" value="TreeGrafter"/>
</dbReference>
<accession>A0A0J9EDR6</accession>
<evidence type="ECO:0000313" key="7">
    <source>
        <dbReference type="EMBL" id="KMW59879.1"/>
    </source>
</evidence>
<feature type="transmembrane region" description="Helical" evidence="6">
    <location>
        <begin position="159"/>
        <end position="184"/>
    </location>
</feature>
<dbReference type="RefSeq" id="WP_152912287.1">
    <property type="nucleotide sequence ID" value="NZ_LFTY01000001.1"/>
</dbReference>
<keyword evidence="2" id="KW-1003">Cell membrane</keyword>
<dbReference type="PATRIC" id="fig|1675527.3.peg.42"/>
<dbReference type="AlphaFoldDB" id="A0A0J9EDR6"/>
<organism evidence="7 8">
    <name type="scientific">Candidatus Rhodobacter oscarellae</name>
    <dbReference type="NCBI Taxonomy" id="1675527"/>
    <lineage>
        <taxon>Bacteria</taxon>
        <taxon>Pseudomonadati</taxon>
        <taxon>Pseudomonadota</taxon>
        <taxon>Alphaproteobacteria</taxon>
        <taxon>Rhodobacterales</taxon>
        <taxon>Rhodobacter group</taxon>
        <taxon>Rhodobacter</taxon>
    </lineage>
</organism>
<keyword evidence="8" id="KW-1185">Reference proteome</keyword>
<dbReference type="Proteomes" id="UP000037178">
    <property type="component" value="Unassembled WGS sequence"/>
</dbReference>
<keyword evidence="4 6" id="KW-1133">Transmembrane helix</keyword>
<feature type="transmembrane region" description="Helical" evidence="6">
    <location>
        <begin position="196"/>
        <end position="217"/>
    </location>
</feature>
<dbReference type="GO" id="GO:0005886">
    <property type="term" value="C:plasma membrane"/>
    <property type="evidence" value="ECO:0007669"/>
    <property type="project" value="UniProtKB-SubCell"/>
</dbReference>
<evidence type="ECO:0000256" key="2">
    <source>
        <dbReference type="ARBA" id="ARBA00022475"/>
    </source>
</evidence>
<evidence type="ECO:0000256" key="6">
    <source>
        <dbReference type="SAM" id="Phobius"/>
    </source>
</evidence>
<evidence type="ECO:0000256" key="4">
    <source>
        <dbReference type="ARBA" id="ARBA00022989"/>
    </source>
</evidence>
<reference evidence="7 8" key="1">
    <citation type="submission" date="2015-06" db="EMBL/GenBank/DDBJ databases">
        <title>Draft genome sequence of an Alphaproteobacteria species associated to the Mediterranean sponge Oscarella lobularis.</title>
        <authorList>
            <person name="Jourda C."/>
            <person name="Santini S."/>
            <person name="Claverie J.-M."/>
        </authorList>
    </citation>
    <scope>NUCLEOTIDE SEQUENCE [LARGE SCALE GENOMIC DNA]</scope>
    <source>
        <strain evidence="7">IGS</strain>
    </source>
</reference>
<comment type="caution">
    <text evidence="7">The sequence shown here is derived from an EMBL/GenBank/DDBJ whole genome shotgun (WGS) entry which is preliminary data.</text>
</comment>
<gene>
    <name evidence="7" type="ORF">AIOL_000028</name>
</gene>
<feature type="transmembrane region" description="Helical" evidence="6">
    <location>
        <begin position="40"/>
        <end position="68"/>
    </location>
</feature>
<dbReference type="EMBL" id="LFTY01000001">
    <property type="protein sequence ID" value="KMW59879.1"/>
    <property type="molecule type" value="Genomic_DNA"/>
</dbReference>
<name>A0A0J9EDR6_9RHOB</name>
<evidence type="ECO:0000256" key="1">
    <source>
        <dbReference type="ARBA" id="ARBA00004651"/>
    </source>
</evidence>
<keyword evidence="5 6" id="KW-0472">Membrane</keyword>
<dbReference type="OrthoDB" id="9804822at2"/>
<feature type="transmembrane region" description="Helical" evidence="6">
    <location>
        <begin position="6"/>
        <end position="28"/>
    </location>
</feature>
<keyword evidence="3 6" id="KW-0812">Transmembrane</keyword>
<dbReference type="Pfam" id="PF01810">
    <property type="entry name" value="LysE"/>
    <property type="match status" value="1"/>
</dbReference>
<comment type="subcellular location">
    <subcellularLocation>
        <location evidence="1">Cell membrane</location>
        <topology evidence="1">Multi-pass membrane protein</topology>
    </subcellularLocation>
</comment>
<dbReference type="PANTHER" id="PTHR30086">
    <property type="entry name" value="ARGININE EXPORTER PROTEIN ARGO"/>
    <property type="match status" value="1"/>
</dbReference>
<dbReference type="PIRSF" id="PIRSF006324">
    <property type="entry name" value="LeuE"/>
    <property type="match status" value="1"/>
</dbReference>
<feature type="transmembrane region" description="Helical" evidence="6">
    <location>
        <begin position="74"/>
        <end position="95"/>
    </location>
</feature>
<proteinExistence type="predicted"/>
<sequence length="223" mass="23551">MDLNTLALFALTEFLLSLTPGPAVLLVIGLSMRQGFRIGFMATLGILSTNAIFFTLSALGIGALIVASATLFTIIKWIGAAYLVFLGVGMIMPLAKHLWQKRSLGEGLDLSDAKAAAPKVPQTPVKSYWQGFTLQASNPKNILFFVAILPQFISPDGNVAAQLVILGVVSVLLELPILVFYGFASALSARLMKERVIELIEAVGGGILIALGGALAASQHRSG</sequence>
<evidence type="ECO:0000313" key="8">
    <source>
        <dbReference type="Proteomes" id="UP000037178"/>
    </source>
</evidence>
<dbReference type="PANTHER" id="PTHR30086:SF20">
    <property type="entry name" value="ARGININE EXPORTER PROTEIN ARGO-RELATED"/>
    <property type="match status" value="1"/>
</dbReference>
<dbReference type="InterPro" id="IPR001123">
    <property type="entry name" value="LeuE-type"/>
</dbReference>
<protein>
    <submittedName>
        <fullName evidence="7">Lysine exporter protein LysE/YggA</fullName>
    </submittedName>
</protein>
<evidence type="ECO:0000256" key="3">
    <source>
        <dbReference type="ARBA" id="ARBA00022692"/>
    </source>
</evidence>
<dbReference type="STRING" id="1675527.AIOL_000028"/>
<evidence type="ECO:0000256" key="5">
    <source>
        <dbReference type="ARBA" id="ARBA00023136"/>
    </source>
</evidence>